<keyword evidence="14" id="KW-1185">Reference proteome</keyword>
<dbReference type="SUPFAM" id="SSF50447">
    <property type="entry name" value="Translation proteins"/>
    <property type="match status" value="2"/>
</dbReference>
<evidence type="ECO:0000256" key="5">
    <source>
        <dbReference type="ARBA" id="ARBA00022917"/>
    </source>
</evidence>
<feature type="compositionally biased region" description="Basic and acidic residues" evidence="11">
    <location>
        <begin position="713"/>
        <end position="727"/>
    </location>
</feature>
<dbReference type="InterPro" id="IPR000795">
    <property type="entry name" value="T_Tr_GTP-bd_dom"/>
</dbReference>
<feature type="domain" description="Tr-type G" evidence="12">
    <location>
        <begin position="411"/>
        <end position="583"/>
    </location>
</feature>
<dbReference type="InterPro" id="IPR009000">
    <property type="entry name" value="Transl_B-barrel_sf"/>
</dbReference>
<reference evidence="13" key="1">
    <citation type="submission" date="2023-06" db="EMBL/GenBank/DDBJ databases">
        <title>Genome-scale phylogeny and comparative genomics of the fungal order Sordariales.</title>
        <authorList>
            <consortium name="Lawrence Berkeley National Laboratory"/>
            <person name="Hensen N."/>
            <person name="Bonometti L."/>
            <person name="Westerberg I."/>
            <person name="Brannstrom I.O."/>
            <person name="Guillou S."/>
            <person name="Cros-Aarteil S."/>
            <person name="Calhoun S."/>
            <person name="Haridas S."/>
            <person name="Kuo A."/>
            <person name="Mondo S."/>
            <person name="Pangilinan J."/>
            <person name="Riley R."/>
            <person name="Labutti K."/>
            <person name="Andreopoulos B."/>
            <person name="Lipzen A."/>
            <person name="Chen C."/>
            <person name="Yanf M."/>
            <person name="Daum C."/>
            <person name="Ng V."/>
            <person name="Clum A."/>
            <person name="Steindorff A."/>
            <person name="Ohm R."/>
            <person name="Martin F."/>
            <person name="Silar P."/>
            <person name="Natvig D."/>
            <person name="Lalanne C."/>
            <person name="Gautier V."/>
            <person name="Ament-Velasquez S.L."/>
            <person name="Kruys A."/>
            <person name="Hutchinson M.I."/>
            <person name="Powell A.J."/>
            <person name="Barry K."/>
            <person name="Miller A.N."/>
            <person name="Grigoriev I.V."/>
            <person name="Debuchy R."/>
            <person name="Gladieux P."/>
            <person name="Thoren M.H."/>
            <person name="Johannesson H."/>
        </authorList>
    </citation>
    <scope>NUCLEOTIDE SEQUENCE</scope>
    <source>
        <strain evidence="13">PSN4</strain>
    </source>
</reference>
<gene>
    <name evidence="13" type="ORF">QBC47DRAFT_378657</name>
</gene>
<evidence type="ECO:0000256" key="11">
    <source>
        <dbReference type="SAM" id="MobiDB-lite"/>
    </source>
</evidence>
<keyword evidence="5" id="KW-0648">Protein biosynthesis</keyword>
<dbReference type="PROSITE" id="PS51722">
    <property type="entry name" value="G_TR_2"/>
    <property type="match status" value="1"/>
</dbReference>
<dbReference type="SUPFAM" id="SSF52156">
    <property type="entry name" value="Initiation factor IF2/eIF5b, domain 3"/>
    <property type="match status" value="1"/>
</dbReference>
<dbReference type="GO" id="GO:0005525">
    <property type="term" value="F:GTP binding"/>
    <property type="evidence" value="ECO:0007669"/>
    <property type="project" value="UniProtKB-KW"/>
</dbReference>
<dbReference type="AlphaFoldDB" id="A0AAJ0F7U0"/>
<evidence type="ECO:0000256" key="9">
    <source>
        <dbReference type="ARBA" id="ARBA00025162"/>
    </source>
</evidence>
<accession>A0AAJ0F7U0</accession>
<dbReference type="FunFam" id="3.40.50.300:FF:000019">
    <property type="entry name" value="Translation initiation factor IF-2"/>
    <property type="match status" value="1"/>
</dbReference>
<sequence length="947" mass="104685">MIRGGIWQRPRRPALCLLYRSRQRPTGFSLRAYSEGVALKDEAKEGLPNGRLPPLGSDPVSGFNKTNTPDSPRRRRGIRPARRGPLDELAPIKPRNEPEPLEPRNGLASLMRSTEAPVRPKIGKDSFWDWAEERDSSRRNSRSTSRRQELRPQTSTNSSRWSALDATASLGDSRRQDLGTSTKSTGWGALEAAVGSAEPGKKKKKKNAAGLDDSISPEWDWAADYVTKKSSRKDVWSAEPARYVPEPSPQTYTNPQDDWAKRKKERERRRMQEIEESSRKAKRSGGRDRGRDDEDDDFDPDEYEERRRQRLARREEKARLERERLNEPTPILLPELISVTNLGTALGVEPDLFLRQLGELGFEDISKDSIFTGETAGLVALEYGFNPTVATGEGEDLKPRPPAEDPSTVPPRPPVVTIMGHVDHGKTTLLDYLRKSSIVSQEHGGITQHIGAFSVQMSSGKQITFLDTPGHAAFLTMRQRGANVTDIVILVVAADDSVKPQTLEALKHAQAAKVPIIVAINKIDKDSANIERVKSDLAKHGVELEDYGGDVQSVCVSGKTGQGMDDLEENILLLAEMLDIRAETDGMAEGWVLESSIKPVGRAATVLIKRGTLRVGDFIIAGTAFAKVRTLRNEAGEELESAPPGTAVEILGWKDLPDAGDQVLQAPTEDRAKVAISYREEIKERHDSVAQQTQLEQDRREKAATDAAAEDQTTGKRRGEMRSRFGVEEAESSDASSGIKTVNFTIKGDVHGSVEAVCAAVLEQGNNEVRPRVLQSTTGQITEWDVEHAAVSGSTILNFNLPVPAHIKSLADAQGVKILEHNVIYHLTEEVRDVLASLLAPKIVVKVVAEAEILQVFPINVKGRVYKNVAGCKVRNGQITRQAKVRVMRGGEQIFEGTMESLKQGKKEANEIKKGSECGIMFDSDWQDFRQGDQIQAIEEIREKRTL</sequence>
<dbReference type="Gene3D" id="3.40.50.10050">
    <property type="entry name" value="Translation initiation factor IF- 2, domain 3"/>
    <property type="match status" value="1"/>
</dbReference>
<keyword evidence="3" id="KW-0396">Initiation factor</keyword>
<comment type="caution">
    <text evidence="13">The sequence shown here is derived from an EMBL/GenBank/DDBJ whole genome shotgun (WGS) entry which is preliminary data.</text>
</comment>
<dbReference type="GO" id="GO:0003924">
    <property type="term" value="F:GTPase activity"/>
    <property type="evidence" value="ECO:0007669"/>
    <property type="project" value="InterPro"/>
</dbReference>
<feature type="region of interest" description="Disordered" evidence="11">
    <location>
        <begin position="685"/>
        <end position="732"/>
    </location>
</feature>
<dbReference type="GO" id="GO:0003743">
    <property type="term" value="F:translation initiation factor activity"/>
    <property type="evidence" value="ECO:0007669"/>
    <property type="project" value="UniProtKB-KW"/>
</dbReference>
<feature type="region of interest" description="Disordered" evidence="11">
    <location>
        <begin position="390"/>
        <end position="414"/>
    </location>
</feature>
<proteinExistence type="inferred from homology"/>
<keyword evidence="6" id="KW-0809">Transit peptide</keyword>
<comment type="similarity">
    <text evidence="2">Belongs to the TRAFAC class translation factor GTPase superfamily. Classic translation factor GTPase family. IF-2 subfamily.</text>
</comment>
<dbReference type="InterPro" id="IPR053905">
    <property type="entry name" value="EF-G-like_DII"/>
</dbReference>
<keyword evidence="7" id="KW-0496">Mitochondrion</keyword>
<evidence type="ECO:0000256" key="8">
    <source>
        <dbReference type="ARBA" id="ARBA00023134"/>
    </source>
</evidence>
<evidence type="ECO:0000313" key="14">
    <source>
        <dbReference type="Proteomes" id="UP001239445"/>
    </source>
</evidence>
<feature type="compositionally biased region" description="Basic and acidic residues" evidence="11">
    <location>
        <begin position="122"/>
        <end position="138"/>
    </location>
</feature>
<feature type="compositionally biased region" description="Polar residues" evidence="11">
    <location>
        <begin position="151"/>
        <end position="161"/>
    </location>
</feature>
<dbReference type="InterPro" id="IPR015760">
    <property type="entry name" value="TIF_IF2"/>
</dbReference>
<dbReference type="Gene3D" id="3.40.50.300">
    <property type="entry name" value="P-loop containing nucleotide triphosphate hydrolases"/>
    <property type="match status" value="1"/>
</dbReference>
<comment type="subcellular location">
    <subcellularLocation>
        <location evidence="1">Mitochondrion</location>
    </subcellularLocation>
</comment>
<feature type="region of interest" description="Disordered" evidence="11">
    <location>
        <begin position="45"/>
        <end position="312"/>
    </location>
</feature>
<dbReference type="Proteomes" id="UP001239445">
    <property type="component" value="Unassembled WGS sequence"/>
</dbReference>
<organism evidence="13 14">
    <name type="scientific">Echria macrotheca</name>
    <dbReference type="NCBI Taxonomy" id="438768"/>
    <lineage>
        <taxon>Eukaryota</taxon>
        <taxon>Fungi</taxon>
        <taxon>Dikarya</taxon>
        <taxon>Ascomycota</taxon>
        <taxon>Pezizomycotina</taxon>
        <taxon>Sordariomycetes</taxon>
        <taxon>Sordariomycetidae</taxon>
        <taxon>Sordariales</taxon>
        <taxon>Schizotheciaceae</taxon>
        <taxon>Echria</taxon>
    </lineage>
</organism>
<evidence type="ECO:0000256" key="7">
    <source>
        <dbReference type="ARBA" id="ARBA00023128"/>
    </source>
</evidence>
<evidence type="ECO:0000256" key="1">
    <source>
        <dbReference type="ARBA" id="ARBA00004173"/>
    </source>
</evidence>
<dbReference type="CDD" id="cd03692">
    <property type="entry name" value="mtIF2_IVc"/>
    <property type="match status" value="1"/>
</dbReference>
<keyword evidence="8" id="KW-0342">GTP-binding</keyword>
<dbReference type="InterPro" id="IPR023115">
    <property type="entry name" value="TIF_IF2_dom3"/>
</dbReference>
<evidence type="ECO:0000256" key="3">
    <source>
        <dbReference type="ARBA" id="ARBA00022540"/>
    </source>
</evidence>
<feature type="compositionally biased region" description="Basic and acidic residues" evidence="11">
    <location>
        <begin position="268"/>
        <end position="292"/>
    </location>
</feature>
<dbReference type="GO" id="GO:0005739">
    <property type="term" value="C:mitochondrion"/>
    <property type="evidence" value="ECO:0007669"/>
    <property type="project" value="UniProtKB-SubCell"/>
</dbReference>
<evidence type="ECO:0000256" key="4">
    <source>
        <dbReference type="ARBA" id="ARBA00022741"/>
    </source>
</evidence>
<dbReference type="Pfam" id="PF22042">
    <property type="entry name" value="EF-G_D2"/>
    <property type="match status" value="1"/>
</dbReference>
<evidence type="ECO:0000259" key="12">
    <source>
        <dbReference type="PROSITE" id="PS51722"/>
    </source>
</evidence>
<dbReference type="NCBIfam" id="TIGR00231">
    <property type="entry name" value="small_GTP"/>
    <property type="match status" value="1"/>
</dbReference>
<dbReference type="Gene3D" id="2.40.30.10">
    <property type="entry name" value="Translation factors"/>
    <property type="match status" value="2"/>
</dbReference>
<dbReference type="PANTHER" id="PTHR43381">
    <property type="entry name" value="TRANSLATION INITIATION FACTOR IF-2-RELATED"/>
    <property type="match status" value="1"/>
</dbReference>
<dbReference type="InterPro" id="IPR027417">
    <property type="entry name" value="P-loop_NTPase"/>
</dbReference>
<evidence type="ECO:0000256" key="6">
    <source>
        <dbReference type="ARBA" id="ARBA00022946"/>
    </source>
</evidence>
<protein>
    <recommendedName>
        <fullName evidence="10">Translation initiation factor IF-2, mitochondrial</fullName>
    </recommendedName>
</protein>
<dbReference type="Pfam" id="PF00009">
    <property type="entry name" value="GTP_EFTU"/>
    <property type="match status" value="1"/>
</dbReference>
<dbReference type="PANTHER" id="PTHR43381:SF20">
    <property type="entry name" value="TRANSLATION INITIATION FACTOR IF-2, MITOCHONDRIAL"/>
    <property type="match status" value="1"/>
</dbReference>
<dbReference type="Pfam" id="PF11987">
    <property type="entry name" value="IF-2"/>
    <property type="match status" value="1"/>
</dbReference>
<evidence type="ECO:0000313" key="13">
    <source>
        <dbReference type="EMBL" id="KAK1757227.1"/>
    </source>
</evidence>
<feature type="compositionally biased region" description="Basic residues" evidence="11">
    <location>
        <begin position="73"/>
        <end position="82"/>
    </location>
</feature>
<dbReference type="InterPro" id="IPR005225">
    <property type="entry name" value="Small_GTP-bd"/>
</dbReference>
<evidence type="ECO:0000256" key="2">
    <source>
        <dbReference type="ARBA" id="ARBA00007733"/>
    </source>
</evidence>
<comment type="function">
    <text evidence="9">One of the essential components for the initiation of protein synthesis. Protects formylmethionyl-tRNA from spontaneous hydrolysis and promotes its binding to the 30S ribosomal subunits. Also involved in the hydrolysis of GTP during the formation of the 70S ribosomal complex.</text>
</comment>
<feature type="compositionally biased region" description="Acidic residues" evidence="11">
    <location>
        <begin position="293"/>
        <end position="303"/>
    </location>
</feature>
<keyword evidence="4" id="KW-0547">Nucleotide-binding</keyword>
<dbReference type="SUPFAM" id="SSF52540">
    <property type="entry name" value="P-loop containing nucleoside triphosphate hydrolases"/>
    <property type="match status" value="1"/>
</dbReference>
<dbReference type="EMBL" id="MU839831">
    <property type="protein sequence ID" value="KAK1757227.1"/>
    <property type="molecule type" value="Genomic_DNA"/>
</dbReference>
<dbReference type="FunFam" id="3.40.50.10050:FF:000001">
    <property type="entry name" value="Translation initiation factor IF-2"/>
    <property type="match status" value="1"/>
</dbReference>
<dbReference type="InterPro" id="IPR036925">
    <property type="entry name" value="TIF_IF2_dom3_sf"/>
</dbReference>
<dbReference type="InterPro" id="IPR044145">
    <property type="entry name" value="IF2_II"/>
</dbReference>
<name>A0AAJ0F7U0_9PEZI</name>
<dbReference type="HAMAP" id="MF_00100_B">
    <property type="entry name" value="IF_2_B"/>
    <property type="match status" value="1"/>
</dbReference>
<evidence type="ECO:0000256" key="10">
    <source>
        <dbReference type="ARBA" id="ARBA00044200"/>
    </source>
</evidence>
<dbReference type="InterPro" id="IPR000178">
    <property type="entry name" value="TF_IF2_bacterial-like"/>
</dbReference>
<dbReference type="CDD" id="cd03702">
    <property type="entry name" value="IF2_mtIF2_II"/>
    <property type="match status" value="1"/>
</dbReference>
<dbReference type="FunFam" id="2.40.30.10:FF:000008">
    <property type="entry name" value="Translation initiation factor IF-2"/>
    <property type="match status" value="1"/>
</dbReference>
<dbReference type="CDD" id="cd01887">
    <property type="entry name" value="IF2_eIF5B"/>
    <property type="match status" value="1"/>
</dbReference>